<sequence length="76" mass="8438">MSKTPGVHVTPRDDGRWNVIRDNADRASSVHDTQSSAEQSGRGTAKREGAEFFLHGRDGQIRERDSYGNDPFPPRG</sequence>
<accession>A0A3N0DI31</accession>
<feature type="compositionally biased region" description="Polar residues" evidence="1">
    <location>
        <begin position="30"/>
        <end position="42"/>
    </location>
</feature>
<dbReference type="Pfam" id="PF09954">
    <property type="entry name" value="DUF2188"/>
    <property type="match status" value="1"/>
</dbReference>
<keyword evidence="3" id="KW-1185">Reference proteome</keyword>
<gene>
    <name evidence="2" type="ORF">EFL95_18100</name>
</gene>
<reference evidence="2 3" key="1">
    <citation type="submission" date="2018-11" db="EMBL/GenBank/DDBJ databases">
        <authorList>
            <person name="Li F."/>
        </authorList>
    </citation>
    <scope>NUCLEOTIDE SEQUENCE [LARGE SCALE GENOMIC DNA]</scope>
    <source>
        <strain evidence="2 3">KIS18-7</strain>
    </source>
</reference>
<evidence type="ECO:0000313" key="3">
    <source>
        <dbReference type="Proteomes" id="UP000277094"/>
    </source>
</evidence>
<feature type="compositionally biased region" description="Basic and acidic residues" evidence="1">
    <location>
        <begin position="45"/>
        <end position="67"/>
    </location>
</feature>
<comment type="caution">
    <text evidence="2">The sequence shown here is derived from an EMBL/GenBank/DDBJ whole genome shotgun (WGS) entry which is preliminary data.</text>
</comment>
<dbReference type="OrthoDB" id="5194813at2"/>
<dbReference type="Proteomes" id="UP000277094">
    <property type="component" value="Unassembled WGS sequence"/>
</dbReference>
<organism evidence="2 3">
    <name type="scientific">Nocardioides marmorisolisilvae</name>
    <dbReference type="NCBI Taxonomy" id="1542737"/>
    <lineage>
        <taxon>Bacteria</taxon>
        <taxon>Bacillati</taxon>
        <taxon>Actinomycetota</taxon>
        <taxon>Actinomycetes</taxon>
        <taxon>Propionibacteriales</taxon>
        <taxon>Nocardioidaceae</taxon>
        <taxon>Nocardioides</taxon>
    </lineage>
</organism>
<dbReference type="AlphaFoldDB" id="A0A3N0DI31"/>
<feature type="region of interest" description="Disordered" evidence="1">
    <location>
        <begin position="24"/>
        <end position="76"/>
    </location>
</feature>
<name>A0A3N0DI31_9ACTN</name>
<dbReference type="EMBL" id="RJSG01000006">
    <property type="protein sequence ID" value="RNL75338.1"/>
    <property type="molecule type" value="Genomic_DNA"/>
</dbReference>
<protein>
    <submittedName>
        <fullName evidence="2">DUF2188 domain-containing protein</fullName>
    </submittedName>
</protein>
<evidence type="ECO:0000256" key="1">
    <source>
        <dbReference type="SAM" id="MobiDB-lite"/>
    </source>
</evidence>
<evidence type="ECO:0000313" key="2">
    <source>
        <dbReference type="EMBL" id="RNL75338.1"/>
    </source>
</evidence>
<dbReference type="RefSeq" id="WP_123235523.1">
    <property type="nucleotide sequence ID" value="NZ_RJSG01000006.1"/>
</dbReference>
<proteinExistence type="predicted"/>
<dbReference type="InterPro" id="IPR018691">
    <property type="entry name" value="DUF2188"/>
</dbReference>